<sequence>MQLPEQRTGRKKHKNGHSRSTEKRANQGSNGEERDDETFADDGEAACSDTVDAVALTEAKEEVVHEEDIGDLSCIILRAVQRGRIQVACGRRKVGGRGGQTGRGGGVAKGGEKSKTDMPAAVILISTPPRSGSKNFRSRPGPRNLPGCRRAGSDLTGKPPRLRISNSD</sequence>
<dbReference type="EMBL" id="KV722535">
    <property type="protein sequence ID" value="OCH86282.1"/>
    <property type="molecule type" value="Genomic_DNA"/>
</dbReference>
<protein>
    <submittedName>
        <fullName evidence="2">Uncharacterized protein</fullName>
    </submittedName>
</protein>
<name>A0A8E2AQK8_9APHY</name>
<dbReference type="Proteomes" id="UP000250043">
    <property type="component" value="Unassembled WGS sequence"/>
</dbReference>
<dbReference type="AlphaFoldDB" id="A0A8E2AQK8"/>
<feature type="region of interest" description="Disordered" evidence="1">
    <location>
        <begin position="93"/>
        <end position="114"/>
    </location>
</feature>
<evidence type="ECO:0000256" key="1">
    <source>
        <dbReference type="SAM" id="MobiDB-lite"/>
    </source>
</evidence>
<feature type="region of interest" description="Disordered" evidence="1">
    <location>
        <begin position="1"/>
        <end position="46"/>
    </location>
</feature>
<proteinExistence type="predicted"/>
<gene>
    <name evidence="2" type="ORF">OBBRIDRAFT_806883</name>
</gene>
<organism evidence="2 3">
    <name type="scientific">Obba rivulosa</name>
    <dbReference type="NCBI Taxonomy" id="1052685"/>
    <lineage>
        <taxon>Eukaryota</taxon>
        <taxon>Fungi</taxon>
        <taxon>Dikarya</taxon>
        <taxon>Basidiomycota</taxon>
        <taxon>Agaricomycotina</taxon>
        <taxon>Agaricomycetes</taxon>
        <taxon>Polyporales</taxon>
        <taxon>Gelatoporiaceae</taxon>
        <taxon>Obba</taxon>
    </lineage>
</organism>
<evidence type="ECO:0000313" key="3">
    <source>
        <dbReference type="Proteomes" id="UP000250043"/>
    </source>
</evidence>
<keyword evidence="3" id="KW-1185">Reference proteome</keyword>
<accession>A0A8E2AQK8</accession>
<feature type="compositionally biased region" description="Acidic residues" evidence="1">
    <location>
        <begin position="33"/>
        <end position="44"/>
    </location>
</feature>
<evidence type="ECO:0000313" key="2">
    <source>
        <dbReference type="EMBL" id="OCH86282.1"/>
    </source>
</evidence>
<feature type="region of interest" description="Disordered" evidence="1">
    <location>
        <begin position="126"/>
        <end position="168"/>
    </location>
</feature>
<feature type="compositionally biased region" description="Gly residues" evidence="1">
    <location>
        <begin position="96"/>
        <end position="109"/>
    </location>
</feature>
<reference evidence="2 3" key="1">
    <citation type="submission" date="2016-07" db="EMBL/GenBank/DDBJ databases">
        <title>Draft genome of the white-rot fungus Obba rivulosa 3A-2.</title>
        <authorList>
            <consortium name="DOE Joint Genome Institute"/>
            <person name="Miettinen O."/>
            <person name="Riley R."/>
            <person name="Acob R."/>
            <person name="Barry K."/>
            <person name="Cullen D."/>
            <person name="De Vries R."/>
            <person name="Hainaut M."/>
            <person name="Hatakka A."/>
            <person name="Henrissat B."/>
            <person name="Hilden K."/>
            <person name="Kuo R."/>
            <person name="Labutti K."/>
            <person name="Lipzen A."/>
            <person name="Makela M.R."/>
            <person name="Sandor L."/>
            <person name="Spatafora J.W."/>
            <person name="Grigoriev I.V."/>
            <person name="Hibbett D.S."/>
        </authorList>
    </citation>
    <scope>NUCLEOTIDE SEQUENCE [LARGE SCALE GENOMIC DNA]</scope>
    <source>
        <strain evidence="2 3">3A-2</strain>
    </source>
</reference>